<comment type="subcellular location">
    <subcellularLocation>
        <location evidence="1">Nucleus</location>
    </subcellularLocation>
</comment>
<dbReference type="STRING" id="81985.R0ESZ5"/>
<dbReference type="InterPro" id="IPR052035">
    <property type="entry name" value="ZnF_BED_domain_contain"/>
</dbReference>
<keyword evidence="2" id="KW-0479">Metal-binding</keyword>
<dbReference type="InterPro" id="IPR012337">
    <property type="entry name" value="RNaseH-like_sf"/>
</dbReference>
<dbReference type="GO" id="GO:0005634">
    <property type="term" value="C:nucleus"/>
    <property type="evidence" value="ECO:0007669"/>
    <property type="project" value="UniProtKB-SubCell"/>
</dbReference>
<proteinExistence type="predicted"/>
<feature type="region of interest" description="Disordered" evidence="6">
    <location>
        <begin position="1"/>
        <end position="52"/>
    </location>
</feature>
<keyword evidence="3" id="KW-0863">Zinc-finger</keyword>
<feature type="compositionally biased region" description="Pro residues" evidence="6">
    <location>
        <begin position="29"/>
        <end position="38"/>
    </location>
</feature>
<organism evidence="7 8">
    <name type="scientific">Capsella rubella</name>
    <dbReference type="NCBI Taxonomy" id="81985"/>
    <lineage>
        <taxon>Eukaryota</taxon>
        <taxon>Viridiplantae</taxon>
        <taxon>Streptophyta</taxon>
        <taxon>Embryophyta</taxon>
        <taxon>Tracheophyta</taxon>
        <taxon>Spermatophyta</taxon>
        <taxon>Magnoliopsida</taxon>
        <taxon>eudicotyledons</taxon>
        <taxon>Gunneridae</taxon>
        <taxon>Pentapetalae</taxon>
        <taxon>rosids</taxon>
        <taxon>malvids</taxon>
        <taxon>Brassicales</taxon>
        <taxon>Brassicaceae</taxon>
        <taxon>Camelineae</taxon>
        <taxon>Capsella</taxon>
    </lineage>
</organism>
<gene>
    <name evidence="7" type="ORF">CARUB_v100165480mg</name>
</gene>
<dbReference type="EMBL" id="KB870837">
    <property type="protein sequence ID" value="EOA12172.1"/>
    <property type="molecule type" value="Genomic_DNA"/>
</dbReference>
<reference evidence="8" key="1">
    <citation type="journal article" date="2013" name="Nat. Genet.">
        <title>The Capsella rubella genome and the genomic consequences of rapid mating system evolution.</title>
        <authorList>
            <person name="Slotte T."/>
            <person name="Hazzouri K.M."/>
            <person name="Agren J.A."/>
            <person name="Koenig D."/>
            <person name="Maumus F."/>
            <person name="Guo Y.L."/>
            <person name="Steige K."/>
            <person name="Platts A.E."/>
            <person name="Escobar J.S."/>
            <person name="Newman L.K."/>
            <person name="Wang W."/>
            <person name="Mandakova T."/>
            <person name="Vello E."/>
            <person name="Smith L.M."/>
            <person name="Henz S.R."/>
            <person name="Steffen J."/>
            <person name="Takuno S."/>
            <person name="Brandvain Y."/>
            <person name="Coop G."/>
            <person name="Andolfatto P."/>
            <person name="Hu T.T."/>
            <person name="Blanchette M."/>
            <person name="Clark R.M."/>
            <person name="Quesneville H."/>
            <person name="Nordborg M."/>
            <person name="Gaut B.S."/>
            <person name="Lysak M.A."/>
            <person name="Jenkins J."/>
            <person name="Grimwood J."/>
            <person name="Chapman J."/>
            <person name="Prochnik S."/>
            <person name="Shu S."/>
            <person name="Rokhsar D."/>
            <person name="Schmutz J."/>
            <person name="Weigel D."/>
            <person name="Wright S.I."/>
        </authorList>
    </citation>
    <scope>NUCLEOTIDE SEQUENCE [LARGE SCALE GENOMIC DNA]</scope>
    <source>
        <strain evidence="8">cv. Monte Gargano</strain>
    </source>
</reference>
<evidence type="ECO:0000313" key="8">
    <source>
        <dbReference type="Proteomes" id="UP000029121"/>
    </source>
</evidence>
<sequence>IMDFEYEDTRDDNDSEEENLDTLDDIEEIPPPSPPPRPSAATRQGEKGPDGKEDVRCNYCGKIYHWNLHRNGTTTLERHWKACKRSPRDQDVGDMMMTYEGKLKARKLDQKIFREMIAMAIVEHGLPYSFVDYRRIRNALTYANPDIKHWSRNTTSSDCYKLFEKEKASLKMELANIPTHYIDSDWKLQNKILSFSAFPPPHTGYAIAMKLIELLREWGLEKKVFSLTVDNATANDSMQTILKKNLQRDLLCNGEFFHVRCSAHILNLIVQDGLAVVGDSLKKIRETV</sequence>
<evidence type="ECO:0000313" key="7">
    <source>
        <dbReference type="EMBL" id="EOA12172.1"/>
    </source>
</evidence>
<evidence type="ECO:0000256" key="6">
    <source>
        <dbReference type="SAM" id="MobiDB-lite"/>
    </source>
</evidence>
<keyword evidence="4" id="KW-0862">Zinc</keyword>
<protein>
    <recommendedName>
        <fullName evidence="9">BED-type domain-containing protein</fullName>
    </recommendedName>
</protein>
<dbReference type="eggNOG" id="KOG1121">
    <property type="taxonomic scope" value="Eukaryota"/>
</dbReference>
<feature type="non-terminal residue" evidence="7">
    <location>
        <position position="1"/>
    </location>
</feature>
<accession>R0ESZ5</accession>
<keyword evidence="5" id="KW-0539">Nucleus</keyword>
<evidence type="ECO:0000256" key="1">
    <source>
        <dbReference type="ARBA" id="ARBA00004123"/>
    </source>
</evidence>
<evidence type="ECO:0000256" key="5">
    <source>
        <dbReference type="ARBA" id="ARBA00023242"/>
    </source>
</evidence>
<dbReference type="AlphaFoldDB" id="R0ESZ5"/>
<evidence type="ECO:0008006" key="9">
    <source>
        <dbReference type="Google" id="ProtNLM"/>
    </source>
</evidence>
<name>R0ESZ5_9BRAS</name>
<evidence type="ECO:0000256" key="4">
    <source>
        <dbReference type="ARBA" id="ARBA00022833"/>
    </source>
</evidence>
<evidence type="ECO:0000256" key="3">
    <source>
        <dbReference type="ARBA" id="ARBA00022771"/>
    </source>
</evidence>
<dbReference type="Proteomes" id="UP000029121">
    <property type="component" value="Unassembled WGS sequence"/>
</dbReference>
<dbReference type="PANTHER" id="PTHR46481:SF10">
    <property type="entry name" value="ZINC FINGER BED DOMAIN-CONTAINING PROTEIN 39"/>
    <property type="match status" value="1"/>
</dbReference>
<evidence type="ECO:0000256" key="2">
    <source>
        <dbReference type="ARBA" id="ARBA00022723"/>
    </source>
</evidence>
<dbReference type="GO" id="GO:0008270">
    <property type="term" value="F:zinc ion binding"/>
    <property type="evidence" value="ECO:0007669"/>
    <property type="project" value="UniProtKB-KW"/>
</dbReference>
<feature type="non-terminal residue" evidence="7">
    <location>
        <position position="288"/>
    </location>
</feature>
<keyword evidence="8" id="KW-1185">Reference proteome</keyword>
<feature type="compositionally biased region" description="Acidic residues" evidence="6">
    <location>
        <begin position="1"/>
        <end position="28"/>
    </location>
</feature>
<dbReference type="SUPFAM" id="SSF53098">
    <property type="entry name" value="Ribonuclease H-like"/>
    <property type="match status" value="1"/>
</dbReference>
<dbReference type="PANTHER" id="PTHR46481">
    <property type="entry name" value="ZINC FINGER BED DOMAIN-CONTAINING PROTEIN 4"/>
    <property type="match status" value="1"/>
</dbReference>